<reference evidence="3" key="1">
    <citation type="submission" date="2016-10" db="EMBL/GenBank/DDBJ databases">
        <authorList>
            <person name="Varghese N."/>
            <person name="Submissions S."/>
        </authorList>
    </citation>
    <scope>NUCLEOTIDE SEQUENCE [LARGE SCALE GENOMIC DNA]</scope>
    <source>
        <strain evidence="3">DSM 7481</strain>
    </source>
</reference>
<dbReference type="RefSeq" id="WP_092957578.1">
    <property type="nucleotide sequence ID" value="NZ_FOMQ01000024.1"/>
</dbReference>
<sequence>MTFRPCLTAARLPAAFFAACLARAQPTGDLALSTNDTLLGQDQDMLNAAGFATRRSLKPAVQGGLDYAFVDTGWYVGAWAEPLRRAPPAAWDGFTPMPPIPFNSLLLFL</sequence>
<organism evidence="2 3">
    <name type="scientific">Paracidovorax konjaci</name>
    <dbReference type="NCBI Taxonomy" id="32040"/>
    <lineage>
        <taxon>Bacteria</taxon>
        <taxon>Pseudomonadati</taxon>
        <taxon>Pseudomonadota</taxon>
        <taxon>Betaproteobacteria</taxon>
        <taxon>Burkholderiales</taxon>
        <taxon>Comamonadaceae</taxon>
        <taxon>Paracidovorax</taxon>
    </lineage>
</organism>
<evidence type="ECO:0000313" key="3">
    <source>
        <dbReference type="Proteomes" id="UP000199517"/>
    </source>
</evidence>
<evidence type="ECO:0000313" key="2">
    <source>
        <dbReference type="EMBL" id="SFE28031.1"/>
    </source>
</evidence>
<proteinExistence type="predicted"/>
<dbReference type="STRING" id="32040.SAMN04489710_12424"/>
<feature type="chain" id="PRO_5011452739" evidence="1">
    <location>
        <begin position="25"/>
        <end position="109"/>
    </location>
</feature>
<dbReference type="AlphaFoldDB" id="A0A1I1Z8F3"/>
<feature type="signal peptide" evidence="1">
    <location>
        <begin position="1"/>
        <end position="24"/>
    </location>
</feature>
<gene>
    <name evidence="2" type="ORF">SAMN04489710_12424</name>
</gene>
<dbReference type="EMBL" id="FOMQ01000024">
    <property type="protein sequence ID" value="SFE28031.1"/>
    <property type="molecule type" value="Genomic_DNA"/>
</dbReference>
<keyword evidence="1" id="KW-0732">Signal</keyword>
<evidence type="ECO:0000256" key="1">
    <source>
        <dbReference type="SAM" id="SignalP"/>
    </source>
</evidence>
<name>A0A1I1Z8F3_9BURK</name>
<keyword evidence="3" id="KW-1185">Reference proteome</keyword>
<accession>A0A1I1Z8F3</accession>
<dbReference type="Proteomes" id="UP000199517">
    <property type="component" value="Unassembled WGS sequence"/>
</dbReference>
<dbReference type="OrthoDB" id="9793561at2"/>
<protein>
    <submittedName>
        <fullName evidence="2">Uncharacterized protein</fullName>
    </submittedName>
</protein>